<comment type="caution">
    <text evidence="3">The sequence shown here is derived from an EMBL/GenBank/DDBJ whole genome shotgun (WGS) entry which is preliminary data.</text>
</comment>
<keyword evidence="4" id="KW-1185">Reference proteome</keyword>
<dbReference type="HOGENOM" id="CLU_908172_0_0_6"/>
<feature type="domain" description="GYF" evidence="2">
    <location>
        <begin position="256"/>
        <end position="299"/>
    </location>
</feature>
<evidence type="ECO:0000259" key="2">
    <source>
        <dbReference type="Pfam" id="PF14237"/>
    </source>
</evidence>
<name>C8NDE0_CARH6</name>
<dbReference type="Pfam" id="PF14237">
    <property type="entry name" value="GYF_2"/>
    <property type="match status" value="1"/>
</dbReference>
<dbReference type="OrthoDB" id="8859199at2"/>
<dbReference type="RefSeq" id="WP_004143294.1">
    <property type="nucleotide sequence ID" value="NZ_GG694029.1"/>
</dbReference>
<dbReference type="EMBL" id="ACKY01000132">
    <property type="protein sequence ID" value="EEV87374.1"/>
    <property type="molecule type" value="Genomic_DNA"/>
</dbReference>
<reference evidence="3 4" key="1">
    <citation type="submission" date="2009-08" db="EMBL/GenBank/DDBJ databases">
        <authorList>
            <person name="Qin X."/>
            <person name="Bachman B."/>
            <person name="Battles P."/>
            <person name="Bell A."/>
            <person name="Bess C."/>
            <person name="Bickham C."/>
            <person name="Chaboub L."/>
            <person name="Chen D."/>
            <person name="Coyle M."/>
            <person name="Deiros D.R."/>
            <person name="Dinh H."/>
            <person name="Forbes L."/>
            <person name="Fowler G."/>
            <person name="Francisco L."/>
            <person name="Fu Q."/>
            <person name="Gubbala S."/>
            <person name="Hale W."/>
            <person name="Han Y."/>
            <person name="Hemphill L."/>
            <person name="Highlander S.K."/>
            <person name="Hirani K."/>
            <person name="Hogues M."/>
            <person name="Jackson L."/>
            <person name="Jakkamsetti A."/>
            <person name="Javaid M."/>
            <person name="Jiang H."/>
            <person name="Korchina V."/>
            <person name="Kovar C."/>
            <person name="Lara F."/>
            <person name="Lee S."/>
            <person name="Mata R."/>
            <person name="Mathew T."/>
            <person name="Moen C."/>
            <person name="Morales K."/>
            <person name="Munidasa M."/>
            <person name="Nazareth L."/>
            <person name="Ngo R."/>
            <person name="Nguyen L."/>
            <person name="Okwuonu G."/>
            <person name="Ongeri F."/>
            <person name="Patil S."/>
            <person name="Petrosino J."/>
            <person name="Pham C."/>
            <person name="Pham P."/>
            <person name="Pu L.-L."/>
            <person name="Puazo M."/>
            <person name="Raj R."/>
            <person name="Reid J."/>
            <person name="Rouhana J."/>
            <person name="Saada N."/>
            <person name="Shang Y."/>
            <person name="Simmons D."/>
            <person name="Thornton R."/>
            <person name="Warren J."/>
            <person name="Weissenberger G."/>
            <person name="Zhang J."/>
            <person name="Zhang L."/>
            <person name="Zhou C."/>
            <person name="Zhu D."/>
            <person name="Muzny D."/>
            <person name="Worley K."/>
            <person name="Gibbs R."/>
        </authorList>
    </citation>
    <scope>NUCLEOTIDE SEQUENCE [LARGE SCALE GENOMIC DNA]</scope>
    <source>
        <strain evidence="4">ATCC 15826 / DSM 8339 / NCTC 10426 / 6573</strain>
    </source>
</reference>
<dbReference type="AlphaFoldDB" id="C8NDE0"/>
<protein>
    <recommendedName>
        <fullName evidence="2">GYF domain-containing protein</fullName>
    </recommendedName>
</protein>
<sequence length="306" mass="34243">MIKNLLARLLANLKPGNLGLRPHTLSANFAPDSLIAHRSQHNLLERSILHLAPGEAAYLIINGQYTPVYEAGDYPLDPDNIPQTETADILYLNTAATARRPWQSAYQPSQRRLDQPLTGQYTLSIHDPETVCRTIIENQTLELDDDYLDQIISYTIDQSLIHEQVSADDIDYQTEALQNFLKAWLRPQLKPLGLTLHDLRIARRANPPRPQPAPQPIATPAYARESAAPTAAKTAAPPPKPEAPRPPLGQDKIFYRVQHGQQIGPLSANDIQKLVDEGQILAKDLLWQKGMTAWLPADAFNLFNWD</sequence>
<feature type="compositionally biased region" description="Pro residues" evidence="1">
    <location>
        <begin position="236"/>
        <end position="247"/>
    </location>
</feature>
<dbReference type="STRING" id="2718.CHUV0807_1801"/>
<feature type="region of interest" description="Disordered" evidence="1">
    <location>
        <begin position="223"/>
        <end position="249"/>
    </location>
</feature>
<evidence type="ECO:0000256" key="1">
    <source>
        <dbReference type="SAM" id="MobiDB-lite"/>
    </source>
</evidence>
<dbReference type="GeneID" id="84790537"/>
<dbReference type="Proteomes" id="UP000004870">
    <property type="component" value="Unassembled WGS sequence"/>
</dbReference>
<gene>
    <name evidence="3" type="ORF">HMPREF0198_2518</name>
</gene>
<evidence type="ECO:0000313" key="4">
    <source>
        <dbReference type="Proteomes" id="UP000004870"/>
    </source>
</evidence>
<evidence type="ECO:0000313" key="3">
    <source>
        <dbReference type="EMBL" id="EEV87374.1"/>
    </source>
</evidence>
<organism evidence="3 4">
    <name type="scientific">Cardiobacterium hominis (strain ATCC 15826 / DSM 8339 / NCTC 10426 / 6573)</name>
    <dbReference type="NCBI Taxonomy" id="638300"/>
    <lineage>
        <taxon>Bacteria</taxon>
        <taxon>Pseudomonadati</taxon>
        <taxon>Pseudomonadota</taxon>
        <taxon>Gammaproteobacteria</taxon>
        <taxon>Cardiobacteriales</taxon>
        <taxon>Cardiobacteriaceae</taxon>
        <taxon>Cardiobacterium</taxon>
    </lineage>
</organism>
<dbReference type="InterPro" id="IPR025640">
    <property type="entry name" value="GYF_2"/>
</dbReference>
<proteinExistence type="predicted"/>
<feature type="compositionally biased region" description="Low complexity" evidence="1">
    <location>
        <begin position="223"/>
        <end position="235"/>
    </location>
</feature>
<accession>C8NDE0</accession>